<accession>A0A1U7CY54</accession>
<dbReference type="PANTHER" id="PTHR30093:SF2">
    <property type="entry name" value="TYPE II SECRETION SYSTEM PROTEIN H"/>
    <property type="match status" value="1"/>
</dbReference>
<dbReference type="InterPro" id="IPR011453">
    <property type="entry name" value="DUF1559"/>
</dbReference>
<dbReference type="InterPro" id="IPR012902">
    <property type="entry name" value="N_methyl_site"/>
</dbReference>
<evidence type="ECO:0000256" key="1">
    <source>
        <dbReference type="SAM" id="Phobius"/>
    </source>
</evidence>
<dbReference type="AlphaFoldDB" id="A0A1U7CY54"/>
<keyword evidence="1" id="KW-0812">Transmembrane</keyword>
<dbReference type="Pfam" id="PF07963">
    <property type="entry name" value="N_methyl"/>
    <property type="match status" value="1"/>
</dbReference>
<dbReference type="STRING" id="1387353.BSF38_05386"/>
<dbReference type="Gene3D" id="3.30.700.10">
    <property type="entry name" value="Glycoprotein, Type 4 Pilin"/>
    <property type="match status" value="1"/>
</dbReference>
<dbReference type="PANTHER" id="PTHR30093">
    <property type="entry name" value="GENERAL SECRETION PATHWAY PROTEIN G"/>
    <property type="match status" value="1"/>
</dbReference>
<evidence type="ECO:0000259" key="2">
    <source>
        <dbReference type="Pfam" id="PF07596"/>
    </source>
</evidence>
<keyword evidence="4" id="KW-1185">Reference proteome</keyword>
<dbReference type="Pfam" id="PF07596">
    <property type="entry name" value="SBP_bac_10"/>
    <property type="match status" value="1"/>
</dbReference>
<dbReference type="Proteomes" id="UP000186309">
    <property type="component" value="Chromosome"/>
</dbReference>
<keyword evidence="1" id="KW-1133">Transmembrane helix</keyword>
<dbReference type="InterPro" id="IPR045584">
    <property type="entry name" value="Pilin-like"/>
</dbReference>
<dbReference type="NCBIfam" id="TIGR02532">
    <property type="entry name" value="IV_pilin_GFxxxE"/>
    <property type="match status" value="1"/>
</dbReference>
<dbReference type="SUPFAM" id="SSF54523">
    <property type="entry name" value="Pili subunits"/>
    <property type="match status" value="1"/>
</dbReference>
<dbReference type="NCBIfam" id="TIGR04294">
    <property type="entry name" value="pre_pil_HX9DG"/>
    <property type="match status" value="1"/>
</dbReference>
<dbReference type="RefSeq" id="WP_076350117.1">
    <property type="nucleotide sequence ID" value="NZ_CP019082.1"/>
</dbReference>
<gene>
    <name evidence="3" type="primary">xcpT_22</name>
    <name evidence="3" type="ORF">BSF38_05386</name>
</gene>
<protein>
    <submittedName>
        <fullName evidence="3">Type II secretion system protein G</fullName>
    </submittedName>
</protein>
<evidence type="ECO:0000313" key="3">
    <source>
        <dbReference type="EMBL" id="APW63809.1"/>
    </source>
</evidence>
<organism evidence="3 4">
    <name type="scientific">Paludisphaera borealis</name>
    <dbReference type="NCBI Taxonomy" id="1387353"/>
    <lineage>
        <taxon>Bacteria</taxon>
        <taxon>Pseudomonadati</taxon>
        <taxon>Planctomycetota</taxon>
        <taxon>Planctomycetia</taxon>
        <taxon>Isosphaerales</taxon>
        <taxon>Isosphaeraceae</taxon>
        <taxon>Paludisphaera</taxon>
    </lineage>
</organism>
<reference evidence="4" key="1">
    <citation type="submission" date="2016-12" db="EMBL/GenBank/DDBJ databases">
        <title>Comparative genomics of four Isosphaeraceae planctomycetes: a common pool of plasmids and glycoside hydrolase genes.</title>
        <authorList>
            <person name="Ivanova A."/>
        </authorList>
    </citation>
    <scope>NUCLEOTIDE SEQUENCE [LARGE SCALE GENOMIC DNA]</scope>
    <source>
        <strain evidence="4">PX4</strain>
    </source>
</reference>
<proteinExistence type="predicted"/>
<sequence>MKDSVRRPGASGGFTLIELLVVIAIIAVLIALLLPAVQSAREAARRAQCVNNLKQIALACHNYESSQGCFPMGSRYMMFAEPTGGSCTNTWWMMHTVFNYILPFIEGGNQYNSYNFVYTARSGYNLTAAHTTVNSFICPSDLDWVPKAFDPTLTQYTHGSYGMSRGRNENIYFNWAVAAFPDPGAPYYDKCNADPGDGMFGMDSSVRISGVTDGTSNTFLFGEMSRWNDNKGPGVYNEVNATAAFSMGAGATGIGFFDNEVRPQTGAFVIPRLNAPPDRKGDIFSACFSAPIVPTDWFNPAIQSPAALAACMNLGQWAFRSQHPGGGNFSMADGSVRFVKDSVNMAAYRGLGTRAGAEVISADSY</sequence>
<dbReference type="InterPro" id="IPR027558">
    <property type="entry name" value="Pre_pil_HX9DG_C"/>
</dbReference>
<feature type="domain" description="DUF1559" evidence="2">
    <location>
        <begin position="38"/>
        <end position="345"/>
    </location>
</feature>
<feature type="transmembrane region" description="Helical" evidence="1">
    <location>
        <begin position="12"/>
        <end position="37"/>
    </location>
</feature>
<keyword evidence="1" id="KW-0472">Membrane</keyword>
<dbReference type="KEGG" id="pbor:BSF38_05386"/>
<evidence type="ECO:0000313" key="4">
    <source>
        <dbReference type="Proteomes" id="UP000186309"/>
    </source>
</evidence>
<dbReference type="OrthoDB" id="255848at2"/>
<name>A0A1U7CY54_9BACT</name>
<dbReference type="PROSITE" id="PS00409">
    <property type="entry name" value="PROKAR_NTER_METHYL"/>
    <property type="match status" value="1"/>
</dbReference>
<dbReference type="EMBL" id="CP019082">
    <property type="protein sequence ID" value="APW63809.1"/>
    <property type="molecule type" value="Genomic_DNA"/>
</dbReference>